<proteinExistence type="predicted"/>
<feature type="compositionally biased region" description="Basic and acidic residues" evidence="1">
    <location>
        <begin position="53"/>
        <end position="65"/>
    </location>
</feature>
<name>A0AAN6QKV8_9PEZI</name>
<feature type="region of interest" description="Disordered" evidence="1">
    <location>
        <begin position="106"/>
        <end position="194"/>
    </location>
</feature>
<feature type="compositionally biased region" description="Polar residues" evidence="1">
    <location>
        <begin position="43"/>
        <end position="52"/>
    </location>
</feature>
<reference evidence="2" key="1">
    <citation type="submission" date="2023-06" db="EMBL/GenBank/DDBJ databases">
        <title>Black Yeasts Isolated from many extreme environments.</title>
        <authorList>
            <person name="Coleine C."/>
            <person name="Stajich J.E."/>
            <person name="Selbmann L."/>
        </authorList>
    </citation>
    <scope>NUCLEOTIDE SEQUENCE</scope>
    <source>
        <strain evidence="2">CCFEE 5200</strain>
    </source>
</reference>
<dbReference type="Proteomes" id="UP001175353">
    <property type="component" value="Unassembled WGS sequence"/>
</dbReference>
<gene>
    <name evidence="2" type="ORF">LTR91_017075</name>
</gene>
<feature type="compositionally biased region" description="Low complexity" evidence="1">
    <location>
        <begin position="147"/>
        <end position="158"/>
    </location>
</feature>
<accession>A0AAN6QKV8</accession>
<evidence type="ECO:0000313" key="3">
    <source>
        <dbReference type="Proteomes" id="UP001175353"/>
    </source>
</evidence>
<evidence type="ECO:0008006" key="4">
    <source>
        <dbReference type="Google" id="ProtNLM"/>
    </source>
</evidence>
<protein>
    <recommendedName>
        <fullName evidence="4">WW domain-containing protein</fullName>
    </recommendedName>
</protein>
<dbReference type="AlphaFoldDB" id="A0AAN6QKV8"/>
<keyword evidence="3" id="KW-1185">Reference proteome</keyword>
<dbReference type="Gene3D" id="2.20.70.10">
    <property type="match status" value="1"/>
</dbReference>
<evidence type="ECO:0000256" key="1">
    <source>
        <dbReference type="SAM" id="MobiDB-lite"/>
    </source>
</evidence>
<feature type="region of interest" description="Disordered" evidence="1">
    <location>
        <begin position="1"/>
        <end position="72"/>
    </location>
</feature>
<dbReference type="EMBL" id="JAUJLE010000216">
    <property type="protein sequence ID" value="KAK0967599.1"/>
    <property type="molecule type" value="Genomic_DNA"/>
</dbReference>
<feature type="compositionally biased region" description="Basic and acidic residues" evidence="1">
    <location>
        <begin position="179"/>
        <end position="194"/>
    </location>
</feature>
<comment type="caution">
    <text evidence="2">The sequence shown here is derived from an EMBL/GenBank/DDBJ whole genome shotgun (WGS) entry which is preliminary data.</text>
</comment>
<sequence>MSGQNIPDEPPPSYSSATGSSKPQGSNYNAGRTDTSHLGVPGASQSSHQTIPTDRRRSMEDEMRPLPKGWVRSFDQQSSHHFYVDTTKEPPQSIWVHPYDDDQYLSTLSSSERERVEQESLGRGHPPSKADILAGHTDDEDDDHHASGAPSSSGGHYATELPPRPADSGKKSFGRKLKDKMTGMTHEERKVERQKRAAEEKVIFERHQRIRVAMQKATETGQPQLIGKDKDGKDLYIEPPSYQGGSGGYPGSGYGYNPYSSSGGMYAAPNSRYVRPAYPYSRPYGGGYGGGYGMPLGLGLGGGLLGGMMLGDMMGGGMGMGGMGMGGMGFGGGGF</sequence>
<organism evidence="2 3">
    <name type="scientific">Friedmanniomyces endolithicus</name>
    <dbReference type="NCBI Taxonomy" id="329885"/>
    <lineage>
        <taxon>Eukaryota</taxon>
        <taxon>Fungi</taxon>
        <taxon>Dikarya</taxon>
        <taxon>Ascomycota</taxon>
        <taxon>Pezizomycotina</taxon>
        <taxon>Dothideomycetes</taxon>
        <taxon>Dothideomycetidae</taxon>
        <taxon>Mycosphaerellales</taxon>
        <taxon>Teratosphaeriaceae</taxon>
        <taxon>Friedmanniomyces</taxon>
    </lineage>
</organism>
<evidence type="ECO:0000313" key="2">
    <source>
        <dbReference type="EMBL" id="KAK0967599.1"/>
    </source>
</evidence>
<feature type="compositionally biased region" description="Basic and acidic residues" evidence="1">
    <location>
        <begin position="111"/>
        <end position="122"/>
    </location>
</feature>
<feature type="compositionally biased region" description="Polar residues" evidence="1">
    <location>
        <begin position="14"/>
        <end position="33"/>
    </location>
</feature>